<dbReference type="RefSeq" id="XP_022650084.1">
    <property type="nucleotide sequence ID" value="XM_022794349.1"/>
</dbReference>
<dbReference type="InParanoid" id="A0A7M7JD38"/>
<reference evidence="2" key="1">
    <citation type="submission" date="2021-01" db="UniProtKB">
        <authorList>
            <consortium name="EnsemblMetazoa"/>
        </authorList>
    </citation>
    <scope>IDENTIFICATION</scope>
</reference>
<dbReference type="PANTHER" id="PTHR14815">
    <property type="entry name" value="DDB1- AND CUL4-ASSOCIATED FACTOR 17"/>
    <property type="match status" value="1"/>
</dbReference>
<proteinExistence type="predicted"/>
<dbReference type="EnsemblMetazoa" id="XM_022794347">
    <property type="protein sequence ID" value="XP_022650082"/>
    <property type="gene ID" value="LOC111245687"/>
</dbReference>
<dbReference type="KEGG" id="vde:111245687"/>
<keyword evidence="3" id="KW-1185">Reference proteome</keyword>
<dbReference type="Proteomes" id="UP000594260">
    <property type="component" value="Unplaced"/>
</dbReference>
<protein>
    <submittedName>
        <fullName evidence="2">Uncharacterized protein</fullName>
    </submittedName>
</protein>
<organism evidence="2 3">
    <name type="scientific">Varroa destructor</name>
    <name type="common">Honeybee mite</name>
    <dbReference type="NCBI Taxonomy" id="109461"/>
    <lineage>
        <taxon>Eukaryota</taxon>
        <taxon>Metazoa</taxon>
        <taxon>Ecdysozoa</taxon>
        <taxon>Arthropoda</taxon>
        <taxon>Chelicerata</taxon>
        <taxon>Arachnida</taxon>
        <taxon>Acari</taxon>
        <taxon>Parasitiformes</taxon>
        <taxon>Mesostigmata</taxon>
        <taxon>Gamasina</taxon>
        <taxon>Dermanyssoidea</taxon>
        <taxon>Varroidae</taxon>
        <taxon>Varroa</taxon>
    </lineage>
</organism>
<dbReference type="RefSeq" id="XP_022650081.1">
    <property type="nucleotide sequence ID" value="XM_022794346.1"/>
</dbReference>
<dbReference type="RefSeq" id="XP_022650082.1">
    <property type="nucleotide sequence ID" value="XM_022794347.1"/>
</dbReference>
<dbReference type="GO" id="GO:0080008">
    <property type="term" value="C:Cul4-RING E3 ubiquitin ligase complex"/>
    <property type="evidence" value="ECO:0007669"/>
    <property type="project" value="TreeGrafter"/>
</dbReference>
<feature type="region of interest" description="Disordered" evidence="1">
    <location>
        <begin position="467"/>
        <end position="488"/>
    </location>
</feature>
<evidence type="ECO:0000256" key="1">
    <source>
        <dbReference type="SAM" id="MobiDB-lite"/>
    </source>
</evidence>
<dbReference type="EnsemblMetazoa" id="XM_022794349">
    <property type="protein sequence ID" value="XP_022650084"/>
    <property type="gene ID" value="LOC111245687"/>
</dbReference>
<feature type="compositionally biased region" description="Low complexity" evidence="1">
    <location>
        <begin position="394"/>
        <end position="410"/>
    </location>
</feature>
<dbReference type="Pfam" id="PF15802">
    <property type="entry name" value="DCAF17"/>
    <property type="match status" value="1"/>
</dbReference>
<feature type="region of interest" description="Disordered" evidence="1">
    <location>
        <begin position="388"/>
        <end position="422"/>
    </location>
</feature>
<dbReference type="OrthoDB" id="6508211at2759"/>
<dbReference type="EnsemblMetazoa" id="XM_022794346">
    <property type="protein sequence ID" value="XP_022650081"/>
    <property type="gene ID" value="LOC111245687"/>
</dbReference>
<dbReference type="EnsemblMetazoa" id="XM_022794345">
    <property type="protein sequence ID" value="XP_022650080"/>
    <property type="gene ID" value="LOC111245687"/>
</dbReference>
<sequence length="666" mass="76131">MRPIIPMNSLQAVEARRLGPYSRRMQNMYRYQNRLMANLNASPNWIFLPVMKDCSSGTPQFLHHDKLFLDNNRRCYSLRGPKCKPVQTYVLPKRRRVGGTSECVLSITLPGMVNPNPPPYELLLILTTVDTLEVRNLHTGDHLNTINLALPGDSTFHYRAMQHEEAKNQIVVYSTKSSSHLVLCYMVILNIGSEITKALRVPFPRRVFGRALEKVYLQDGILYMLYRKKKEMRLYDFDEIVRMGQIRNSPDSEPILEITALPKPVLVVPNADQQVEIGGFPCMYVTNLPGSETYSVRTLDHRELGRFEQSDRLRMDSVRFHIDGNGHIAHARQDMIRYYKVEVADRDTSKSDTSSSVSTVLPEDKPAYILRPVRDICFDGQVPTSAPFDCAAPTESGESTSQGRTSSQRSTVRDEREDHEREMRRQMSFVELQEQGQLIQHQNEIGSIEVVAYVLAPYHAAEHYEAPPQSSLGQVPMNRQQPPITPRRARNVGRGLALPDRDNGVPAGTYPLRRSQRIHHLASIFGVPVYYDEDPDEKRLLFGDDYENELNMLLLLGREPGDRNKRGILQMFDDRSGRLVRTMRFNKPLETHVDYTLILDLDVLVVIARAQNAPVSYTHVYRLTNVDSLSEVDCKKVAALGPDHRYSVSFPTAAIDRDHDYDFDFD</sequence>
<dbReference type="PANTHER" id="PTHR14815:SF2">
    <property type="entry name" value="DDB1- AND CUL4-ASSOCIATED FACTOR 17"/>
    <property type="match status" value="1"/>
</dbReference>
<evidence type="ECO:0000313" key="2">
    <source>
        <dbReference type="EnsemblMetazoa" id="XP_022650080"/>
    </source>
</evidence>
<dbReference type="AlphaFoldDB" id="A0A7M7JD38"/>
<feature type="compositionally biased region" description="Polar residues" evidence="1">
    <location>
        <begin position="468"/>
        <end position="482"/>
    </location>
</feature>
<accession>A0A7M7JD38</accession>
<dbReference type="InterPro" id="IPR031620">
    <property type="entry name" value="DCAF17"/>
</dbReference>
<dbReference type="GeneID" id="111245687"/>
<dbReference type="RefSeq" id="XP_022650080.1">
    <property type="nucleotide sequence ID" value="XM_022794345.1"/>
</dbReference>
<evidence type="ECO:0000313" key="3">
    <source>
        <dbReference type="Proteomes" id="UP000594260"/>
    </source>
</evidence>
<name>A0A7M7JD38_VARDE</name>
<feature type="compositionally biased region" description="Basic and acidic residues" evidence="1">
    <location>
        <begin position="411"/>
        <end position="422"/>
    </location>
</feature>
<dbReference type="GO" id="GO:0016567">
    <property type="term" value="P:protein ubiquitination"/>
    <property type="evidence" value="ECO:0007669"/>
    <property type="project" value="InterPro"/>
</dbReference>